<evidence type="ECO:0000259" key="1">
    <source>
        <dbReference type="PROSITE" id="PS50878"/>
    </source>
</evidence>
<reference evidence="2 3" key="1">
    <citation type="submission" date="2018-08" db="EMBL/GenBank/DDBJ databases">
        <title>A genome reference for cultivated species of the human gut microbiota.</title>
        <authorList>
            <person name="Zou Y."/>
            <person name="Xue W."/>
            <person name="Luo G."/>
        </authorList>
    </citation>
    <scope>NUCLEOTIDE SEQUENCE [LARGE SCALE GENOMIC DNA]</scope>
    <source>
        <strain evidence="2 3">AF18-46</strain>
    </source>
</reference>
<feature type="domain" description="Reverse transcriptase" evidence="1">
    <location>
        <begin position="54"/>
        <end position="317"/>
    </location>
</feature>
<dbReference type="RefSeq" id="WP_118764435.1">
    <property type="nucleotide sequence ID" value="NZ_CABJCF010000001.1"/>
</dbReference>
<evidence type="ECO:0000313" key="2">
    <source>
        <dbReference type="EMBL" id="RGT58036.1"/>
    </source>
</evidence>
<organism evidence="2 3">
    <name type="scientific">Solobacterium moorei</name>
    <dbReference type="NCBI Taxonomy" id="102148"/>
    <lineage>
        <taxon>Bacteria</taxon>
        <taxon>Bacillati</taxon>
        <taxon>Bacillota</taxon>
        <taxon>Erysipelotrichia</taxon>
        <taxon>Erysipelotrichales</taxon>
        <taxon>Erysipelotrichaceae</taxon>
        <taxon>Solobacterium</taxon>
    </lineage>
</organism>
<evidence type="ECO:0000313" key="3">
    <source>
        <dbReference type="Proteomes" id="UP000284731"/>
    </source>
</evidence>
<sequence length="622" mass="73795">MFGITYDTWKHTCQMYFDLSTGSKKAYLQWFPFSRIDKDEEQYISSEEFFKKYIEKAAFVLFPKVMHQSENFLQKADGSFRDSSLVSPILYLVLQAIGKEISNHYQPVRNICIDVFYAGNYENMRAKYKQDYDKFYKLINTHISGCQYFIKTDVTNFFPNINLDILIKQIDERSNIEDVYFTPTQLKMIKELLLYCGNGKFPTIENSTASSYLATIVYTDEIDNRIYQFIKDKIDCINDFKIIRYVDDMYILINSSYDIVRLHDVYNQIRNEYSSILKEYGLSLNTKKCCLKPVIEINDELKKSLYDEYFNGIHHNIADLFADKFQDFLDSLLLALKKDYIDVEHYNTLIDQHFSSDDIEFTPMEVYNHFIYECEEVIQDSKTISTICELIKADVSFISLDPKRLSIMIMKTKSEKAIKALLNQLFKRNRTGLWNSYDTSIAISYLIQSEFRHIDLLAVLNENNCNLKNYYYNCCKNSFLSTLLNKRINNYLQIIDSDWKAYFLYFMYWVERERHNILAEYAFYKNYFDRFTSDLAFFCNYDSACKKPNYKRFYKEKEIMAFYKEIDGSENIIKHAHDLRNANPMSHSSAELIEKLTTTKEIKECIGDLNSMIDNYRNAKCI</sequence>
<dbReference type="PROSITE" id="PS00018">
    <property type="entry name" value="EF_HAND_1"/>
    <property type="match status" value="1"/>
</dbReference>
<dbReference type="InterPro" id="IPR041026">
    <property type="entry name" value="HEPN_AbiA_CTD"/>
</dbReference>
<dbReference type="InterPro" id="IPR030986">
    <property type="entry name" value="AbiA"/>
</dbReference>
<dbReference type="PROSITE" id="PS50878">
    <property type="entry name" value="RT_POL"/>
    <property type="match status" value="1"/>
</dbReference>
<dbReference type="Pfam" id="PF18732">
    <property type="entry name" value="HEPN_AbiA_CTD"/>
    <property type="match status" value="1"/>
</dbReference>
<accession>A0A412PIM9</accession>
<dbReference type="CDD" id="cd01646">
    <property type="entry name" value="RT_Bac_retron_I"/>
    <property type="match status" value="1"/>
</dbReference>
<dbReference type="Proteomes" id="UP000284731">
    <property type="component" value="Unassembled WGS sequence"/>
</dbReference>
<name>A0A412PIM9_9FIRM</name>
<protein>
    <submittedName>
        <fullName evidence="2">AbiA family abortive infection protein</fullName>
    </submittedName>
</protein>
<dbReference type="Pfam" id="PF00078">
    <property type="entry name" value="RVT_1"/>
    <property type="match status" value="1"/>
</dbReference>
<dbReference type="AlphaFoldDB" id="A0A412PIM9"/>
<dbReference type="EMBL" id="QRWX01000001">
    <property type="protein sequence ID" value="RGT58036.1"/>
    <property type="molecule type" value="Genomic_DNA"/>
</dbReference>
<gene>
    <name evidence="2" type="ORF">DWX20_03035</name>
</gene>
<proteinExistence type="predicted"/>
<dbReference type="NCBIfam" id="TIGR04499">
    <property type="entry name" value="abortive_AbiA"/>
    <property type="match status" value="1"/>
</dbReference>
<dbReference type="InterPro" id="IPR018247">
    <property type="entry name" value="EF_Hand_1_Ca_BS"/>
</dbReference>
<comment type="caution">
    <text evidence="2">The sequence shown here is derived from an EMBL/GenBank/DDBJ whole genome shotgun (WGS) entry which is preliminary data.</text>
</comment>
<dbReference type="InterPro" id="IPR000477">
    <property type="entry name" value="RT_dom"/>
</dbReference>